<feature type="compositionally biased region" description="Low complexity" evidence="1">
    <location>
        <begin position="30"/>
        <end position="39"/>
    </location>
</feature>
<evidence type="ECO:0000313" key="4">
    <source>
        <dbReference type="Proteomes" id="UP000002384"/>
    </source>
</evidence>
<feature type="domain" description="FHA" evidence="2">
    <location>
        <begin position="167"/>
        <end position="223"/>
    </location>
</feature>
<dbReference type="Proteomes" id="UP000002384">
    <property type="component" value="Chromosome"/>
</dbReference>
<dbReference type="Pfam" id="PF13240">
    <property type="entry name" value="Zn_Ribbon_1"/>
    <property type="match status" value="1"/>
</dbReference>
<dbReference type="InterPro" id="IPR026870">
    <property type="entry name" value="Zinc_ribbon_dom"/>
</dbReference>
<dbReference type="KEGG" id="cyc:PCC7424_3815"/>
<dbReference type="AlphaFoldDB" id="B7KJB2"/>
<dbReference type="InterPro" id="IPR000253">
    <property type="entry name" value="FHA_dom"/>
</dbReference>
<name>B7KJB2_GLOC7</name>
<dbReference type="CDD" id="cd00060">
    <property type="entry name" value="FHA"/>
    <property type="match status" value="1"/>
</dbReference>
<dbReference type="SUPFAM" id="SSF49879">
    <property type="entry name" value="SMAD/FHA domain"/>
    <property type="match status" value="1"/>
</dbReference>
<organism evidence="3 4">
    <name type="scientific">Gloeothece citriformis (strain PCC 7424)</name>
    <name type="common">Cyanothece sp. (strain PCC 7424)</name>
    <dbReference type="NCBI Taxonomy" id="65393"/>
    <lineage>
        <taxon>Bacteria</taxon>
        <taxon>Bacillati</taxon>
        <taxon>Cyanobacteriota</taxon>
        <taxon>Cyanophyceae</taxon>
        <taxon>Oscillatoriophycideae</taxon>
        <taxon>Chroococcales</taxon>
        <taxon>Aphanothecaceae</taxon>
        <taxon>Gloeothece</taxon>
        <taxon>Gloeothece citriformis</taxon>
    </lineage>
</organism>
<dbReference type="STRING" id="65393.PCC7424_3815"/>
<feature type="compositionally biased region" description="Acidic residues" evidence="1">
    <location>
        <begin position="87"/>
        <end position="104"/>
    </location>
</feature>
<evidence type="ECO:0000256" key="1">
    <source>
        <dbReference type="SAM" id="MobiDB-lite"/>
    </source>
</evidence>
<feature type="compositionally biased region" description="Acidic residues" evidence="1">
    <location>
        <begin position="41"/>
        <end position="80"/>
    </location>
</feature>
<dbReference type="HOGENOM" id="CLU_070065_0_0_3"/>
<evidence type="ECO:0000259" key="2">
    <source>
        <dbReference type="PROSITE" id="PS50006"/>
    </source>
</evidence>
<dbReference type="PROSITE" id="PS50006">
    <property type="entry name" value="FHA_DOMAIN"/>
    <property type="match status" value="1"/>
</dbReference>
<sequence>MSLIICPECGHENQEDARYCDMCGIELPLPSTAESFSPPEETPESEDLFDEEEFAPSSIIDEELSLEQDPELEPEPEPEIFETPVSETEEMTPPEQEEEMEISEQQDYQPTEETSETVSPVSSATVLDWDEPDLSAEPSTSLEVIHAALIHQETGTRFEFPSGEKLLYFGKTNEEMPVQIDLSSLPDADIISRVHGVIHVEEDTFYLEDAGSLNGTALNGEPVKPGARFRKQLNSGDIITLGRNRKINLTFDIQE</sequence>
<keyword evidence="4" id="KW-1185">Reference proteome</keyword>
<proteinExistence type="predicted"/>
<dbReference type="RefSeq" id="WP_015955788.1">
    <property type="nucleotide sequence ID" value="NC_011729.1"/>
</dbReference>
<dbReference type="Gene3D" id="2.60.200.20">
    <property type="match status" value="1"/>
</dbReference>
<dbReference type="Pfam" id="PF00498">
    <property type="entry name" value="FHA"/>
    <property type="match status" value="1"/>
</dbReference>
<dbReference type="OrthoDB" id="337251at2"/>
<reference evidence="4" key="1">
    <citation type="journal article" date="2011" name="MBio">
        <title>Novel metabolic attributes of the genus Cyanothece, comprising a group of unicellular nitrogen-fixing Cyanobacteria.</title>
        <authorList>
            <person name="Bandyopadhyay A."/>
            <person name="Elvitigala T."/>
            <person name="Welsh E."/>
            <person name="Stockel J."/>
            <person name="Liberton M."/>
            <person name="Min H."/>
            <person name="Sherman L.A."/>
            <person name="Pakrasi H.B."/>
        </authorList>
    </citation>
    <scope>NUCLEOTIDE SEQUENCE [LARGE SCALE GENOMIC DNA]</scope>
    <source>
        <strain evidence="4">PCC 7424</strain>
    </source>
</reference>
<dbReference type="EMBL" id="CP001291">
    <property type="protein sequence ID" value="ACK72196.1"/>
    <property type="molecule type" value="Genomic_DNA"/>
</dbReference>
<dbReference type="InterPro" id="IPR008984">
    <property type="entry name" value="SMAD_FHA_dom_sf"/>
</dbReference>
<gene>
    <name evidence="3" type="ordered locus">PCC7424_3815</name>
</gene>
<accession>B7KJB2</accession>
<dbReference type="SMART" id="SM00240">
    <property type="entry name" value="FHA"/>
    <property type="match status" value="1"/>
</dbReference>
<evidence type="ECO:0000313" key="3">
    <source>
        <dbReference type="EMBL" id="ACK72196.1"/>
    </source>
</evidence>
<protein>
    <submittedName>
        <fullName evidence="3">FHA domain containing protein</fullName>
    </submittedName>
</protein>
<dbReference type="eggNOG" id="COG1716">
    <property type="taxonomic scope" value="Bacteria"/>
</dbReference>
<feature type="region of interest" description="Disordered" evidence="1">
    <location>
        <begin position="28"/>
        <end position="123"/>
    </location>
</feature>